<name>A0ABD5XQL1_9EURY</name>
<keyword evidence="2" id="KW-0812">Transmembrane</keyword>
<evidence type="ECO:0000313" key="4">
    <source>
        <dbReference type="EMBL" id="MFC7137418.1"/>
    </source>
</evidence>
<keyword evidence="2" id="KW-1133">Transmembrane helix</keyword>
<dbReference type="AlphaFoldDB" id="A0ABD5XQL1"/>
<gene>
    <name evidence="4" type="ORF">ACFQRB_15220</name>
</gene>
<dbReference type="Proteomes" id="UP001596368">
    <property type="component" value="Unassembled WGS sequence"/>
</dbReference>
<protein>
    <submittedName>
        <fullName evidence="4">C2H2-type zinc finger protein</fullName>
    </submittedName>
</protein>
<organism evidence="4 5">
    <name type="scientific">Halobaculum litoreum</name>
    <dbReference type="NCBI Taxonomy" id="3031998"/>
    <lineage>
        <taxon>Archaea</taxon>
        <taxon>Methanobacteriati</taxon>
        <taxon>Methanobacteriota</taxon>
        <taxon>Stenosarchaea group</taxon>
        <taxon>Halobacteria</taxon>
        <taxon>Halobacteriales</taxon>
        <taxon>Haloferacaceae</taxon>
        <taxon>Halobaculum</taxon>
    </lineage>
</organism>
<reference evidence="4 5" key="1">
    <citation type="journal article" date="2019" name="Int. J. Syst. Evol. Microbiol.">
        <title>The Global Catalogue of Microorganisms (GCM) 10K type strain sequencing project: providing services to taxonomists for standard genome sequencing and annotation.</title>
        <authorList>
            <consortium name="The Broad Institute Genomics Platform"/>
            <consortium name="The Broad Institute Genome Sequencing Center for Infectious Disease"/>
            <person name="Wu L."/>
            <person name="Ma J."/>
        </authorList>
    </citation>
    <scope>NUCLEOTIDE SEQUENCE [LARGE SCALE GENOMIC DNA]</scope>
    <source>
        <strain evidence="4 5">DT92</strain>
    </source>
</reference>
<dbReference type="Pfam" id="PF24166">
    <property type="entry name" value="DUF7410"/>
    <property type="match status" value="1"/>
</dbReference>
<proteinExistence type="predicted"/>
<feature type="transmembrane region" description="Helical" evidence="2">
    <location>
        <begin position="75"/>
        <end position="95"/>
    </location>
</feature>
<evidence type="ECO:0000259" key="3">
    <source>
        <dbReference type="PROSITE" id="PS50157"/>
    </source>
</evidence>
<dbReference type="PROSITE" id="PS50157">
    <property type="entry name" value="ZINC_FINGER_C2H2_2"/>
    <property type="match status" value="1"/>
</dbReference>
<evidence type="ECO:0000313" key="5">
    <source>
        <dbReference type="Proteomes" id="UP001596368"/>
    </source>
</evidence>
<comment type="caution">
    <text evidence="4">The sequence shown here is derived from an EMBL/GenBank/DDBJ whole genome shotgun (WGS) entry which is preliminary data.</text>
</comment>
<keyword evidence="2" id="KW-0472">Membrane</keyword>
<feature type="region of interest" description="Disordered" evidence="1">
    <location>
        <begin position="1"/>
        <end position="25"/>
    </location>
</feature>
<dbReference type="InterPro" id="IPR013087">
    <property type="entry name" value="Znf_C2H2_type"/>
</dbReference>
<dbReference type="InterPro" id="IPR055833">
    <property type="entry name" value="DUF7410"/>
</dbReference>
<dbReference type="EMBL" id="JBHSZG010000001">
    <property type="protein sequence ID" value="MFC7137418.1"/>
    <property type="molecule type" value="Genomic_DNA"/>
</dbReference>
<dbReference type="PROSITE" id="PS00028">
    <property type="entry name" value="ZINC_FINGER_C2H2_1"/>
    <property type="match status" value="1"/>
</dbReference>
<evidence type="ECO:0000256" key="2">
    <source>
        <dbReference type="SAM" id="Phobius"/>
    </source>
</evidence>
<evidence type="ECO:0000256" key="1">
    <source>
        <dbReference type="SAM" id="MobiDB-lite"/>
    </source>
</evidence>
<dbReference type="GeneID" id="81120536"/>
<dbReference type="RefSeq" id="WP_284013403.1">
    <property type="nucleotide sequence ID" value="NZ_CP126156.1"/>
</dbReference>
<sequence>MSRDTAPATASDAEPYAVPPDATAHECPRCGRPFARERHRDLHLGQSHPDLTADERAAYDAARDDEAADLRRFRIVSLGLLVLFYFGFLFLFAIFG</sequence>
<feature type="domain" description="C2H2-type" evidence="3">
    <location>
        <begin position="25"/>
        <end position="53"/>
    </location>
</feature>
<keyword evidence="5" id="KW-1185">Reference proteome</keyword>
<accession>A0ABD5XQL1</accession>